<dbReference type="InterPro" id="IPR001865">
    <property type="entry name" value="Ribosomal_uS2"/>
</dbReference>
<dbReference type="AlphaFoldDB" id="A0A4D6C6Y2"/>
<proteinExistence type="inferred from homology"/>
<dbReference type="EMBL" id="MK086007">
    <property type="protein sequence ID" value="QBX98789.1"/>
    <property type="molecule type" value="Genomic_DNA"/>
</dbReference>
<dbReference type="GeneID" id="40513478"/>
<dbReference type="InterPro" id="IPR005706">
    <property type="entry name" value="Ribosomal_uS2_bac/mit/plastid"/>
</dbReference>
<dbReference type="Pfam" id="PF00318">
    <property type="entry name" value="Ribosomal_S2"/>
    <property type="match status" value="1"/>
</dbReference>
<name>A0A4D6C6Y2_9CHLO</name>
<evidence type="ECO:0000313" key="5">
    <source>
        <dbReference type="EMBL" id="QBX98789.1"/>
    </source>
</evidence>
<gene>
    <name evidence="5" type="primary">rps2</name>
</gene>
<evidence type="ECO:0000256" key="3">
    <source>
        <dbReference type="ARBA" id="ARBA00023274"/>
    </source>
</evidence>
<dbReference type="RefSeq" id="YP_009647118.1">
    <property type="nucleotide sequence ID" value="NC_042601.1"/>
</dbReference>
<dbReference type="CDD" id="cd01425">
    <property type="entry name" value="RPS2"/>
    <property type="match status" value="1"/>
</dbReference>
<protein>
    <submittedName>
        <fullName evidence="5">Ribosomal protein S2</fullName>
    </submittedName>
</protein>
<geneLocation type="mitochondrion" evidence="5"/>
<dbReference type="InterPro" id="IPR023591">
    <property type="entry name" value="Ribosomal_uS2_flav_dom_sf"/>
</dbReference>
<dbReference type="PRINTS" id="PR00395">
    <property type="entry name" value="RIBOSOMALS2"/>
</dbReference>
<dbReference type="PROSITE" id="PS00963">
    <property type="entry name" value="RIBOSOMAL_S2_2"/>
    <property type="match status" value="1"/>
</dbReference>
<evidence type="ECO:0000256" key="2">
    <source>
        <dbReference type="ARBA" id="ARBA00022980"/>
    </source>
</evidence>
<evidence type="ECO:0000256" key="4">
    <source>
        <dbReference type="RuleBase" id="RU003631"/>
    </source>
</evidence>
<keyword evidence="3 4" id="KW-0687">Ribonucleoprotein</keyword>
<reference evidence="5" key="1">
    <citation type="journal article" date="2019" name="Genome Biol. Evol.">
        <title>Tracing the Evolution of the Plastome and Mitogenome in the Chloropicophyceae Uncovered Convergent tRNA Gene Losses and a Variant Plastid Genetic Code.</title>
        <authorList>
            <person name="Turmel M."/>
            <person name="Dos Santos A.L."/>
            <person name="Otis C."/>
            <person name="Sergerie R."/>
            <person name="Lemieux C."/>
        </authorList>
    </citation>
    <scope>NUCLEOTIDE SEQUENCE</scope>
</reference>
<dbReference type="GO" id="GO:0003735">
    <property type="term" value="F:structural constituent of ribosome"/>
    <property type="evidence" value="ECO:0007669"/>
    <property type="project" value="InterPro"/>
</dbReference>
<evidence type="ECO:0000256" key="1">
    <source>
        <dbReference type="ARBA" id="ARBA00006242"/>
    </source>
</evidence>
<dbReference type="SUPFAM" id="SSF52313">
    <property type="entry name" value="Ribosomal protein S2"/>
    <property type="match status" value="1"/>
</dbReference>
<dbReference type="InterPro" id="IPR018130">
    <property type="entry name" value="Ribosomal_uS2_CS"/>
</dbReference>
<dbReference type="GO" id="GO:0005763">
    <property type="term" value="C:mitochondrial small ribosomal subunit"/>
    <property type="evidence" value="ECO:0007669"/>
    <property type="project" value="TreeGrafter"/>
</dbReference>
<accession>A0A4D6C6Y2</accession>
<dbReference type="Gene3D" id="1.10.287.610">
    <property type="entry name" value="Helix hairpin bin"/>
    <property type="match status" value="1"/>
</dbReference>
<dbReference type="HAMAP" id="MF_00291_B">
    <property type="entry name" value="Ribosomal_uS2_B"/>
    <property type="match status" value="1"/>
</dbReference>
<dbReference type="GO" id="GO:0006412">
    <property type="term" value="P:translation"/>
    <property type="evidence" value="ECO:0007669"/>
    <property type="project" value="InterPro"/>
</dbReference>
<dbReference type="Gene3D" id="3.40.50.10490">
    <property type="entry name" value="Glucose-6-phosphate isomerase like protein, domain 1"/>
    <property type="match status" value="1"/>
</dbReference>
<sequence>MTKNLNALFTTDKLMSLGAHMGSKYWDTTQSNAYLGFRDKSAIINLEVTRSQLIRSFNFLKLVHRSGGRLLFVNTSPMYEELVKETAERLGHSYLNGRWIGGLLTNWSQVSRSIKGFREFRSKYEKLMDSREITMSKYVQYKKVFTGLQTLENLPDVLVVLNGESLRSCIVEANAKQIPVVGFACGEIVSAHSKTRRAFLDYPVLSNTQSLDYMTYSLNSLVYTLEN</sequence>
<dbReference type="PANTHER" id="PTHR12534:SF0">
    <property type="entry name" value="SMALL RIBOSOMAL SUBUNIT PROTEIN US2M"/>
    <property type="match status" value="1"/>
</dbReference>
<keyword evidence="2 4" id="KW-0689">Ribosomal protein</keyword>
<organism evidence="5">
    <name type="scientific">Chloroparvula japonica</name>
    <dbReference type="NCBI Taxonomy" id="1411623"/>
    <lineage>
        <taxon>Eukaryota</taxon>
        <taxon>Viridiplantae</taxon>
        <taxon>Chlorophyta</taxon>
        <taxon>Chloropicophyceae</taxon>
        <taxon>Chloropicales</taxon>
        <taxon>Chloropicaceae</taxon>
        <taxon>Chloroparvula</taxon>
    </lineage>
</organism>
<comment type="similarity">
    <text evidence="1 4">Belongs to the universal ribosomal protein uS2 family.</text>
</comment>
<keyword evidence="5" id="KW-0496">Mitochondrion</keyword>
<dbReference type="NCBIfam" id="TIGR01011">
    <property type="entry name" value="rpsB_bact"/>
    <property type="match status" value="1"/>
</dbReference>
<dbReference type="PANTHER" id="PTHR12534">
    <property type="entry name" value="30S RIBOSOMAL PROTEIN S2 PROKARYOTIC AND ORGANELLAR"/>
    <property type="match status" value="1"/>
</dbReference>